<gene>
    <name evidence="2" type="ORF">F4X14_00120</name>
</gene>
<evidence type="ECO:0000256" key="1">
    <source>
        <dbReference type="SAM" id="Phobius"/>
    </source>
</evidence>
<keyword evidence="1" id="KW-0812">Transmembrane</keyword>
<dbReference type="AlphaFoldDB" id="A0A6B1D0K9"/>
<comment type="caution">
    <text evidence="2">The sequence shown here is derived from an EMBL/GenBank/DDBJ whole genome shotgun (WGS) entry which is preliminary data.</text>
</comment>
<evidence type="ECO:0000313" key="2">
    <source>
        <dbReference type="EMBL" id="MYC93350.1"/>
    </source>
</evidence>
<dbReference type="EMBL" id="VXMH01000001">
    <property type="protein sequence ID" value="MYC93350.1"/>
    <property type="molecule type" value="Genomic_DNA"/>
</dbReference>
<feature type="transmembrane region" description="Helical" evidence="1">
    <location>
        <begin position="51"/>
        <end position="72"/>
    </location>
</feature>
<protein>
    <submittedName>
        <fullName evidence="2">Uncharacterized protein</fullName>
    </submittedName>
</protein>
<feature type="transmembrane region" description="Helical" evidence="1">
    <location>
        <begin position="21"/>
        <end position="39"/>
    </location>
</feature>
<keyword evidence="1" id="KW-0472">Membrane</keyword>
<sequence>MLVTGYASIFHLWTGRSLRELPQYLIAAGVGFVLGHWVSQTLQWETWQVGQLSLLEATLASVIALFLARVVIH</sequence>
<reference evidence="2" key="1">
    <citation type="submission" date="2019-09" db="EMBL/GenBank/DDBJ databases">
        <title>Characterisation of the sponge microbiome using genome-centric metagenomics.</title>
        <authorList>
            <person name="Engelberts J.P."/>
            <person name="Robbins S.J."/>
            <person name="De Goeij J.M."/>
            <person name="Aranda M."/>
            <person name="Bell S.C."/>
            <person name="Webster N.S."/>
        </authorList>
    </citation>
    <scope>NUCLEOTIDE SEQUENCE</scope>
    <source>
        <strain evidence="2">SB0661_bin_32</strain>
    </source>
</reference>
<name>A0A6B1D0K9_9CHLR</name>
<organism evidence="2">
    <name type="scientific">Caldilineaceae bacterium SB0661_bin_32</name>
    <dbReference type="NCBI Taxonomy" id="2605255"/>
    <lineage>
        <taxon>Bacteria</taxon>
        <taxon>Bacillati</taxon>
        <taxon>Chloroflexota</taxon>
        <taxon>Caldilineae</taxon>
        <taxon>Caldilineales</taxon>
        <taxon>Caldilineaceae</taxon>
    </lineage>
</organism>
<accession>A0A6B1D0K9</accession>
<proteinExistence type="predicted"/>
<keyword evidence="1" id="KW-1133">Transmembrane helix</keyword>